<organism evidence="1">
    <name type="scientific">Dendroctonus ponderosae</name>
    <name type="common">Mountain pine beetle</name>
    <dbReference type="NCBI Taxonomy" id="77166"/>
    <lineage>
        <taxon>Eukaryota</taxon>
        <taxon>Metazoa</taxon>
        <taxon>Ecdysozoa</taxon>
        <taxon>Arthropoda</taxon>
        <taxon>Hexapoda</taxon>
        <taxon>Insecta</taxon>
        <taxon>Pterygota</taxon>
        <taxon>Neoptera</taxon>
        <taxon>Endopterygota</taxon>
        <taxon>Coleoptera</taxon>
        <taxon>Polyphaga</taxon>
        <taxon>Cucujiformia</taxon>
        <taxon>Curculionidae</taxon>
        <taxon>Scolytinae</taxon>
        <taxon>Dendroctonus</taxon>
    </lineage>
</organism>
<accession>N6U2S6</accession>
<dbReference type="EMBL" id="KB741026">
    <property type="protein sequence ID" value="ENN74916.1"/>
    <property type="molecule type" value="Genomic_DNA"/>
</dbReference>
<dbReference type="Gene3D" id="1.20.5.340">
    <property type="match status" value="1"/>
</dbReference>
<evidence type="ECO:0000313" key="1">
    <source>
        <dbReference type="EMBL" id="ENN74916.1"/>
    </source>
</evidence>
<dbReference type="AlphaFoldDB" id="N6U2S6"/>
<protein>
    <submittedName>
        <fullName evidence="1">Uncharacterized protein</fullName>
    </submittedName>
</protein>
<feature type="non-terminal residue" evidence="1">
    <location>
        <position position="1"/>
    </location>
</feature>
<sequence>MPFVQRVVEPKYLSRVTLFNENGTPKVSDGELEAVTNFTLCNALRQLASLSLIADDIFKELGSQLRTVYKRCEVVRTRISLVDEKLAQFDPKKVPVLRKSAHSRLSFPKMKLFSLQFQLCKLTQKTRL</sequence>
<reference evidence="1" key="1">
    <citation type="journal article" date="2013" name="Genome Biol.">
        <title>Draft genome of the mountain pine beetle, Dendroctonus ponderosae Hopkins, a major forest pest.</title>
        <authorList>
            <person name="Keeling C.I."/>
            <person name="Yuen M.M."/>
            <person name="Liao N.Y."/>
            <person name="Docking T.R."/>
            <person name="Chan S.K."/>
            <person name="Taylor G.A."/>
            <person name="Palmquist D.L."/>
            <person name="Jackman S.D."/>
            <person name="Nguyen A."/>
            <person name="Li M."/>
            <person name="Henderson H."/>
            <person name="Janes J.K."/>
            <person name="Zhao Y."/>
            <person name="Pandoh P."/>
            <person name="Moore R."/>
            <person name="Sperling F.A."/>
            <person name="Huber D.P."/>
            <person name="Birol I."/>
            <person name="Jones S.J."/>
            <person name="Bohlmann J."/>
        </authorList>
    </citation>
    <scope>NUCLEOTIDE SEQUENCE</scope>
</reference>
<proteinExistence type="predicted"/>
<dbReference type="HOGENOM" id="CLU_1961835_0_0_1"/>
<dbReference type="OrthoDB" id="8965057at2759"/>
<name>N6U2S6_DENPD</name>
<dbReference type="OMA" id="VYERSCK"/>
<gene>
    <name evidence="1" type="ORF">YQE_08494</name>
</gene>